<reference evidence="1" key="1">
    <citation type="submission" date="2020-09" db="EMBL/GenBank/DDBJ databases">
        <title>Rhizobia associated with sainfoin plants.</title>
        <authorList>
            <person name="Asharfi S."/>
            <person name="Kuzmanovic N."/>
            <person name="Bunk B."/>
            <person name="Sproeer C."/>
            <person name="Becker M."/>
            <person name="Thuenen T."/>
        </authorList>
    </citation>
    <scope>NUCLEOTIDE SEQUENCE</scope>
    <source>
        <strain evidence="1">OM4</strain>
    </source>
</reference>
<dbReference type="EMBL" id="CP062229">
    <property type="protein sequence ID" value="UVC15254.1"/>
    <property type="molecule type" value="Genomic_DNA"/>
</dbReference>
<organism evidence="1 2">
    <name type="scientific">Mesorhizobium onobrychidis</name>
    <dbReference type="NCBI Taxonomy" id="2775404"/>
    <lineage>
        <taxon>Bacteria</taxon>
        <taxon>Pseudomonadati</taxon>
        <taxon>Pseudomonadota</taxon>
        <taxon>Alphaproteobacteria</taxon>
        <taxon>Hyphomicrobiales</taxon>
        <taxon>Phyllobacteriaceae</taxon>
        <taxon>Mesorhizobium</taxon>
    </lineage>
</organism>
<gene>
    <name evidence="1" type="ORF">IHQ72_32690</name>
</gene>
<proteinExistence type="predicted"/>
<protein>
    <submittedName>
        <fullName evidence="1">Uncharacterized protein</fullName>
    </submittedName>
</protein>
<dbReference type="RefSeq" id="WP_258119950.1">
    <property type="nucleotide sequence ID" value="NZ_CP062229.1"/>
</dbReference>
<evidence type="ECO:0000313" key="1">
    <source>
        <dbReference type="EMBL" id="UVC15254.1"/>
    </source>
</evidence>
<evidence type="ECO:0000313" key="2">
    <source>
        <dbReference type="Proteomes" id="UP001058098"/>
    </source>
</evidence>
<sequence>MTDEDVTAARRRLQGLLEELRACRDAAGQAQDSEKKQDLLDRVVDATSAVLGCRASLPLPVARSILSDNQARRLRDHALCVGDKCNAKGSSTISSLEAHRNRAAKVFMLLQSNATRDQLSQAASTVATHYAACMEWWQKKARRCEMMRSVCVATANLPSATAEMRQVEQAALRLRAGWALNTKFMHLQSRIALAQVTIEPQASTFEAPVKEIVIGENEQVRLLGTFIGDVFPAFLSTGDAVLRSNGRPLDAHHCAVLGGVMERLSEFASALQLIRTKLNDPQAGADLPLEHLGQIVDDVRIIAQEVMHFLALQANAPAIIKGPAVARPPATRRPGPQAVAGVSDSVPEAKILVRSDLGTKKLVSPNEAHASWAADLEIWQSPMSMEALKQTLTLADELLQFDQAGPEARQMKPEDAEHAVGTVVERLQTQATEMQACLAALDDPRRRDLLTPVQMREEHDKTVKVMLSESQRLAKALDNGKAAISIDCMKNTPFPRRSSLNTWRRPRS</sequence>
<accession>A0ABY5QYJ3</accession>
<dbReference type="Proteomes" id="UP001058098">
    <property type="component" value="Chromosome"/>
</dbReference>
<keyword evidence="2" id="KW-1185">Reference proteome</keyword>
<name>A0ABY5QYJ3_9HYPH</name>